<dbReference type="WBParaSite" id="Pan_g14269.t1">
    <property type="protein sequence ID" value="Pan_g14269.t1"/>
    <property type="gene ID" value="Pan_g14269"/>
</dbReference>
<protein>
    <submittedName>
        <fullName evidence="2">Leucine-rich repeat-containing protein 1</fullName>
    </submittedName>
</protein>
<dbReference type="SUPFAM" id="SSF52058">
    <property type="entry name" value="L domain-like"/>
    <property type="match status" value="1"/>
</dbReference>
<keyword evidence="1" id="KW-1185">Reference proteome</keyword>
<evidence type="ECO:0000313" key="1">
    <source>
        <dbReference type="Proteomes" id="UP000492821"/>
    </source>
</evidence>
<dbReference type="InterPro" id="IPR001611">
    <property type="entry name" value="Leu-rich_rpt"/>
</dbReference>
<dbReference type="Pfam" id="PF13855">
    <property type="entry name" value="LRR_8"/>
    <property type="match status" value="1"/>
</dbReference>
<reference evidence="2" key="2">
    <citation type="submission" date="2020-10" db="UniProtKB">
        <authorList>
            <consortium name="WormBaseParasite"/>
        </authorList>
    </citation>
    <scope>IDENTIFICATION</scope>
</reference>
<dbReference type="Gene3D" id="3.80.10.10">
    <property type="entry name" value="Ribonuclease Inhibitor"/>
    <property type="match status" value="1"/>
</dbReference>
<sequence length="78" mass="9115">MLFLNNNQLKQLPAKLFDSSKRLLYINLDDNKLKQLPKNLLSHKYLTYISVMNNELEKMDEEALQARLGASDDVTFEQ</sequence>
<organism evidence="1 2">
    <name type="scientific">Panagrellus redivivus</name>
    <name type="common">Microworm</name>
    <dbReference type="NCBI Taxonomy" id="6233"/>
    <lineage>
        <taxon>Eukaryota</taxon>
        <taxon>Metazoa</taxon>
        <taxon>Ecdysozoa</taxon>
        <taxon>Nematoda</taxon>
        <taxon>Chromadorea</taxon>
        <taxon>Rhabditida</taxon>
        <taxon>Tylenchina</taxon>
        <taxon>Panagrolaimomorpha</taxon>
        <taxon>Panagrolaimoidea</taxon>
        <taxon>Panagrolaimidae</taxon>
        <taxon>Panagrellus</taxon>
    </lineage>
</organism>
<accession>A0A7E4UZ38</accession>
<reference evidence="1" key="1">
    <citation type="journal article" date="2013" name="Genetics">
        <title>The draft genome and transcriptome of Panagrellus redivivus are shaped by the harsh demands of a free-living lifestyle.</title>
        <authorList>
            <person name="Srinivasan J."/>
            <person name="Dillman A.R."/>
            <person name="Macchietto M.G."/>
            <person name="Heikkinen L."/>
            <person name="Lakso M."/>
            <person name="Fracchia K.M."/>
            <person name="Antoshechkin I."/>
            <person name="Mortazavi A."/>
            <person name="Wong G."/>
            <person name="Sternberg P.W."/>
        </authorList>
    </citation>
    <scope>NUCLEOTIDE SEQUENCE [LARGE SCALE GENOMIC DNA]</scope>
    <source>
        <strain evidence="1">MT8872</strain>
    </source>
</reference>
<dbReference type="Proteomes" id="UP000492821">
    <property type="component" value="Unassembled WGS sequence"/>
</dbReference>
<name>A0A7E4UZ38_PANRE</name>
<proteinExistence type="predicted"/>
<evidence type="ECO:0000313" key="2">
    <source>
        <dbReference type="WBParaSite" id="Pan_g14269.t1"/>
    </source>
</evidence>
<dbReference type="AlphaFoldDB" id="A0A7E4UZ38"/>
<dbReference type="InterPro" id="IPR032675">
    <property type="entry name" value="LRR_dom_sf"/>
</dbReference>